<organism evidence="2 3">
    <name type="scientific">Pseudonocardia kongjuensis</name>
    <dbReference type="NCBI Taxonomy" id="102227"/>
    <lineage>
        <taxon>Bacteria</taxon>
        <taxon>Bacillati</taxon>
        <taxon>Actinomycetota</taxon>
        <taxon>Actinomycetes</taxon>
        <taxon>Pseudonocardiales</taxon>
        <taxon>Pseudonocardiaceae</taxon>
        <taxon>Pseudonocardia</taxon>
    </lineage>
</organism>
<evidence type="ECO:0000313" key="2">
    <source>
        <dbReference type="EMBL" id="GAA1401692.1"/>
    </source>
</evidence>
<dbReference type="InterPro" id="IPR003680">
    <property type="entry name" value="Flavodoxin_fold"/>
</dbReference>
<dbReference type="PANTHER" id="PTHR43741:SF4">
    <property type="entry name" value="FMN-DEPENDENT NADH:QUINONE OXIDOREDUCTASE"/>
    <property type="match status" value="1"/>
</dbReference>
<dbReference type="Proteomes" id="UP001501414">
    <property type="component" value="Unassembled WGS sequence"/>
</dbReference>
<dbReference type="Pfam" id="PF02525">
    <property type="entry name" value="Flavodoxin_2"/>
    <property type="match status" value="1"/>
</dbReference>
<protein>
    <submittedName>
        <fullName evidence="2">NAD(P)H-dependent oxidoreductase</fullName>
    </submittedName>
</protein>
<evidence type="ECO:0000313" key="3">
    <source>
        <dbReference type="Proteomes" id="UP001501414"/>
    </source>
</evidence>
<dbReference type="SUPFAM" id="SSF52218">
    <property type="entry name" value="Flavoproteins"/>
    <property type="match status" value="1"/>
</dbReference>
<comment type="caution">
    <text evidence="2">The sequence shown here is derived from an EMBL/GenBank/DDBJ whole genome shotgun (WGS) entry which is preliminary data.</text>
</comment>
<sequence>MSSTLFRLDTSIRTEGSVTRAVADTLQGTILEELGEGARVVRRDLAVEPVPADVWASAALAPEQGRSAEQERAARTARELADEVLSADVLVLGAPLYNFGVSQHFKTWVDTLITDPRLAPGQTPLADRPAFLVTARGGGYAPGTPREGWDHATGWMRRILVDVWGLDLDVIETELTLAEVNPQMAELRELARAQLTESHDAARRGGRAVTLRLRSVA</sequence>
<dbReference type="InterPro" id="IPR050104">
    <property type="entry name" value="FMN-dep_NADH:Q_OxRdtase_AzoR1"/>
</dbReference>
<reference evidence="3" key="1">
    <citation type="journal article" date="2019" name="Int. J. Syst. Evol. Microbiol.">
        <title>The Global Catalogue of Microorganisms (GCM) 10K type strain sequencing project: providing services to taxonomists for standard genome sequencing and annotation.</title>
        <authorList>
            <consortium name="The Broad Institute Genomics Platform"/>
            <consortium name="The Broad Institute Genome Sequencing Center for Infectious Disease"/>
            <person name="Wu L."/>
            <person name="Ma J."/>
        </authorList>
    </citation>
    <scope>NUCLEOTIDE SEQUENCE [LARGE SCALE GENOMIC DNA]</scope>
    <source>
        <strain evidence="3">JCM 11896</strain>
    </source>
</reference>
<evidence type="ECO:0000259" key="1">
    <source>
        <dbReference type="Pfam" id="PF02525"/>
    </source>
</evidence>
<feature type="domain" description="Flavodoxin-like fold" evidence="1">
    <location>
        <begin position="6"/>
        <end position="171"/>
    </location>
</feature>
<dbReference type="RefSeq" id="WP_344029183.1">
    <property type="nucleotide sequence ID" value="NZ_BAAAJK010000053.1"/>
</dbReference>
<proteinExistence type="predicted"/>
<dbReference type="Gene3D" id="3.40.50.360">
    <property type="match status" value="1"/>
</dbReference>
<dbReference type="InterPro" id="IPR029039">
    <property type="entry name" value="Flavoprotein-like_sf"/>
</dbReference>
<dbReference type="EMBL" id="BAAAJK010000053">
    <property type="protein sequence ID" value="GAA1401692.1"/>
    <property type="molecule type" value="Genomic_DNA"/>
</dbReference>
<dbReference type="PANTHER" id="PTHR43741">
    <property type="entry name" value="FMN-DEPENDENT NADH-AZOREDUCTASE 1"/>
    <property type="match status" value="1"/>
</dbReference>
<accession>A0ABP4J0M0</accession>
<gene>
    <name evidence="2" type="ORF">GCM10009613_60430</name>
</gene>
<keyword evidence="3" id="KW-1185">Reference proteome</keyword>
<name>A0ABP4J0M0_9PSEU</name>